<dbReference type="PANTHER" id="PTHR47345">
    <property type="entry name" value="CUT9-INTERACTING PROTEIN SCN1"/>
    <property type="match status" value="1"/>
</dbReference>
<dbReference type="OrthoDB" id="413993at2759"/>
<protein>
    <submittedName>
        <fullName evidence="2">Uncharacterized protein</fullName>
    </submittedName>
</protein>
<dbReference type="GO" id="GO:0016788">
    <property type="term" value="F:hydrolase activity, acting on ester bonds"/>
    <property type="evidence" value="ECO:0007669"/>
    <property type="project" value="InterPro"/>
</dbReference>
<dbReference type="GO" id="GO:0046872">
    <property type="term" value="F:metal ion binding"/>
    <property type="evidence" value="ECO:0007669"/>
    <property type="project" value="UniProtKB-KW"/>
</dbReference>
<evidence type="ECO:0000313" key="2">
    <source>
        <dbReference type="EMBL" id="ODV95610.1"/>
    </source>
</evidence>
<gene>
    <name evidence="2" type="ORF">PACTADRAFT_50305</name>
</gene>
<proteinExistence type="predicted"/>
<dbReference type="InterPro" id="IPR032466">
    <property type="entry name" value="Metal_Hydrolase"/>
</dbReference>
<evidence type="ECO:0000256" key="1">
    <source>
        <dbReference type="PIRSR" id="PIRSR005902-1"/>
    </source>
</evidence>
<dbReference type="AlphaFoldDB" id="A0A1E4TV28"/>
<dbReference type="Proteomes" id="UP000094236">
    <property type="component" value="Unassembled WGS sequence"/>
</dbReference>
<dbReference type="Pfam" id="PF01026">
    <property type="entry name" value="TatD_DNase"/>
    <property type="match status" value="1"/>
</dbReference>
<dbReference type="PANTHER" id="PTHR47345:SF1">
    <property type="entry name" value="CUT9-INTERACTING PROTEIN SCN1"/>
    <property type="match status" value="1"/>
</dbReference>
<keyword evidence="1" id="KW-0479">Metal-binding</keyword>
<feature type="binding site" evidence="1">
    <location>
        <position position="199"/>
    </location>
    <ligand>
        <name>a divalent metal cation</name>
        <dbReference type="ChEBI" id="CHEBI:60240"/>
        <label>2</label>
    </ligand>
</feature>
<reference evidence="3" key="1">
    <citation type="submission" date="2016-05" db="EMBL/GenBank/DDBJ databases">
        <title>Comparative genomics of biotechnologically important yeasts.</title>
        <authorList>
            <consortium name="DOE Joint Genome Institute"/>
            <person name="Riley R."/>
            <person name="Haridas S."/>
            <person name="Wolfe K.H."/>
            <person name="Lopes M.R."/>
            <person name="Hittinger C.T."/>
            <person name="Goker M."/>
            <person name="Salamov A."/>
            <person name="Wisecaver J."/>
            <person name="Long T.M."/>
            <person name="Aerts A.L."/>
            <person name="Barry K."/>
            <person name="Choi C."/>
            <person name="Clum A."/>
            <person name="Coughlan A.Y."/>
            <person name="Deshpande S."/>
            <person name="Douglass A.P."/>
            <person name="Hanson S.J."/>
            <person name="Klenk H.-P."/>
            <person name="Labutti K."/>
            <person name="Lapidus A."/>
            <person name="Lindquist E."/>
            <person name="Lipzen A."/>
            <person name="Meier-Kolthoff J.P."/>
            <person name="Ohm R.A."/>
            <person name="Otillar R.P."/>
            <person name="Pangilinan J."/>
            <person name="Peng Y."/>
            <person name="Rokas A."/>
            <person name="Rosa C.A."/>
            <person name="Scheuner C."/>
            <person name="Sibirny A.A."/>
            <person name="Slot J.C."/>
            <person name="Stielow J.B."/>
            <person name="Sun H."/>
            <person name="Kurtzman C.P."/>
            <person name="Blackwell M."/>
            <person name="Grigoriev I.V."/>
            <person name="Jeffries T.W."/>
        </authorList>
    </citation>
    <scope>NUCLEOTIDE SEQUENCE [LARGE SCALE GENOMIC DNA]</scope>
    <source>
        <strain evidence="3">NRRL Y-2460</strain>
    </source>
</reference>
<feature type="binding site" evidence="1">
    <location>
        <position position="226"/>
    </location>
    <ligand>
        <name>a divalent metal cation</name>
        <dbReference type="ChEBI" id="CHEBI:60240"/>
        <label>2</label>
    </ligand>
</feature>
<keyword evidence="3" id="KW-1185">Reference proteome</keyword>
<feature type="binding site" evidence="1">
    <location>
        <position position="136"/>
    </location>
    <ligand>
        <name>a divalent metal cation</name>
        <dbReference type="ChEBI" id="CHEBI:60240"/>
        <label>1</label>
    </ligand>
</feature>
<dbReference type="Gene3D" id="3.20.20.140">
    <property type="entry name" value="Metal-dependent hydrolases"/>
    <property type="match status" value="1"/>
</dbReference>
<dbReference type="InterPro" id="IPR001130">
    <property type="entry name" value="TatD-like"/>
</dbReference>
<accession>A0A1E4TV28</accession>
<dbReference type="InterPro" id="IPR053044">
    <property type="entry name" value="Metallo-hydrolase/TatD-type"/>
</dbReference>
<organism evidence="2 3">
    <name type="scientific">Pachysolen tannophilus NRRL Y-2460</name>
    <dbReference type="NCBI Taxonomy" id="669874"/>
    <lineage>
        <taxon>Eukaryota</taxon>
        <taxon>Fungi</taxon>
        <taxon>Dikarya</taxon>
        <taxon>Ascomycota</taxon>
        <taxon>Saccharomycotina</taxon>
        <taxon>Pichiomycetes</taxon>
        <taxon>Pachysolenaceae</taxon>
        <taxon>Pachysolen</taxon>
    </lineage>
</organism>
<name>A0A1E4TV28_PACTA</name>
<feature type="binding site" evidence="1">
    <location>
        <position position="279"/>
    </location>
    <ligand>
        <name>a divalent metal cation</name>
        <dbReference type="ChEBI" id="CHEBI:60240"/>
        <label>1</label>
    </ligand>
</feature>
<sequence length="333" mass="39640">MAAFYDAHCHLSPFFVKNEFDVRDGVCINLMSTNQFDVYEVFKLSKKYENIIPCYGIHPWYSHLFTFDEYDGNLSKEEFKKIHYLKVLTNMGKKIDSFDDNDKFLSILPFPIFIKDYISNVIEKYIKESKDSMIGEIGLDKLFRIPSTGYFGYYRDDKEEYDNNDKKLTNYKVSMDHQILIFKEFLKISLIYEKPISLHCVKAHGILLDIVQKFCLENTKITICLHSYTGSIDQSKNWIKLFKNRIFFSFSKIINLAKDEIFCELINIIPDKNILIETDLGIDNYYNLNLNLKYDNKHIDDLNQVIYKISYLKNWNYDFTKSKILENWNNFKK</sequence>
<dbReference type="SUPFAM" id="SSF51556">
    <property type="entry name" value="Metallo-dependent hydrolases"/>
    <property type="match status" value="1"/>
</dbReference>
<evidence type="ECO:0000313" key="3">
    <source>
        <dbReference type="Proteomes" id="UP000094236"/>
    </source>
</evidence>
<dbReference type="PIRSF" id="PIRSF005902">
    <property type="entry name" value="DNase_TatD"/>
    <property type="match status" value="1"/>
</dbReference>
<dbReference type="EMBL" id="KV454014">
    <property type="protein sequence ID" value="ODV95610.1"/>
    <property type="molecule type" value="Genomic_DNA"/>
</dbReference>